<dbReference type="GO" id="GO:0012505">
    <property type="term" value="C:endomembrane system"/>
    <property type="evidence" value="ECO:0007669"/>
    <property type="project" value="UniProtKB-SubCell"/>
</dbReference>
<sequence length="123" mass="13205">MPALSPLSGHAAGRGLAIAGLGARFAAHAQHYRGASWRIGSAEGQSGAIVDTGPFRRSRNPVFVGQVALFTGFVVARPDIVQLALAAAVVAAVWLQVRVEETVLERDLGEPYAAYRERVRRWL</sequence>
<dbReference type="Gene3D" id="1.20.120.1630">
    <property type="match status" value="1"/>
</dbReference>
<evidence type="ECO:0000256" key="4">
    <source>
        <dbReference type="ARBA" id="ARBA00023136"/>
    </source>
</evidence>
<protein>
    <submittedName>
        <fullName evidence="5">Methyltransferase</fullName>
    </submittedName>
</protein>
<dbReference type="InterPro" id="IPR007318">
    <property type="entry name" value="Phopholipid_MeTrfase"/>
</dbReference>
<dbReference type="Pfam" id="PF04191">
    <property type="entry name" value="PEMT"/>
    <property type="match status" value="1"/>
</dbReference>
<keyword evidence="2" id="KW-0812">Transmembrane</keyword>
<dbReference type="EMBL" id="CP132302">
    <property type="protein sequence ID" value="WLR98540.1"/>
    <property type="molecule type" value="Genomic_DNA"/>
</dbReference>
<dbReference type="Proteomes" id="UP001234585">
    <property type="component" value="Chromosome"/>
</dbReference>
<evidence type="ECO:0000313" key="5">
    <source>
        <dbReference type="EMBL" id="WLR98540.1"/>
    </source>
</evidence>
<comment type="subcellular location">
    <subcellularLocation>
        <location evidence="1">Endomembrane system</location>
        <topology evidence="1">Multi-pass membrane protein</topology>
    </subcellularLocation>
</comment>
<keyword evidence="4" id="KW-0472">Membrane</keyword>
<dbReference type="RefSeq" id="WP_306038208.1">
    <property type="nucleotide sequence ID" value="NZ_CP132302.1"/>
</dbReference>
<keyword evidence="5" id="KW-0808">Transferase</keyword>
<evidence type="ECO:0000313" key="6">
    <source>
        <dbReference type="Proteomes" id="UP001234585"/>
    </source>
</evidence>
<evidence type="ECO:0000256" key="2">
    <source>
        <dbReference type="ARBA" id="ARBA00022692"/>
    </source>
</evidence>
<evidence type="ECO:0000256" key="3">
    <source>
        <dbReference type="ARBA" id="ARBA00022989"/>
    </source>
</evidence>
<organism evidence="5 6">
    <name type="scientific">Shinella sumterensis</name>
    <dbReference type="NCBI Taxonomy" id="1967501"/>
    <lineage>
        <taxon>Bacteria</taxon>
        <taxon>Pseudomonadati</taxon>
        <taxon>Pseudomonadota</taxon>
        <taxon>Alphaproteobacteria</taxon>
        <taxon>Hyphomicrobiales</taxon>
        <taxon>Rhizobiaceae</taxon>
        <taxon>Shinella</taxon>
    </lineage>
</organism>
<keyword evidence="6" id="KW-1185">Reference proteome</keyword>
<dbReference type="GO" id="GO:0008168">
    <property type="term" value="F:methyltransferase activity"/>
    <property type="evidence" value="ECO:0007669"/>
    <property type="project" value="UniProtKB-KW"/>
</dbReference>
<accession>A0AA50CM32</accession>
<dbReference type="AlphaFoldDB" id="A0AA50CM32"/>
<gene>
    <name evidence="5" type="ORF">Q9313_05770</name>
</gene>
<proteinExistence type="predicted"/>
<reference evidence="5 6" key="1">
    <citation type="submission" date="2023-08" db="EMBL/GenBank/DDBJ databases">
        <title>Pathogen: clinical or host-associated sample.</title>
        <authorList>
            <person name="Hergert J."/>
            <person name="Casey R."/>
            <person name="Wagner J."/>
            <person name="Young E.L."/>
            <person name="Oakeson K.F."/>
        </authorList>
    </citation>
    <scope>NUCLEOTIDE SEQUENCE [LARGE SCALE GENOMIC DNA]</scope>
    <source>
        <strain evidence="5 6">1760953</strain>
    </source>
</reference>
<keyword evidence="5" id="KW-0489">Methyltransferase</keyword>
<evidence type="ECO:0000256" key="1">
    <source>
        <dbReference type="ARBA" id="ARBA00004127"/>
    </source>
</evidence>
<name>A0AA50CM32_9HYPH</name>
<keyword evidence="3" id="KW-1133">Transmembrane helix</keyword>
<dbReference type="GO" id="GO:0032259">
    <property type="term" value="P:methylation"/>
    <property type="evidence" value="ECO:0007669"/>
    <property type="project" value="UniProtKB-KW"/>
</dbReference>